<evidence type="ECO:0000313" key="4">
    <source>
        <dbReference type="Proteomes" id="UP000319897"/>
    </source>
</evidence>
<dbReference type="InterPro" id="IPR011042">
    <property type="entry name" value="6-blade_b-propeller_TolB-like"/>
</dbReference>
<reference evidence="3 4" key="1">
    <citation type="submission" date="2019-06" db="EMBL/GenBank/DDBJ databases">
        <authorList>
            <person name="Lee I."/>
            <person name="Jang G.I."/>
            <person name="Hwang C.Y."/>
        </authorList>
    </citation>
    <scope>NUCLEOTIDE SEQUENCE [LARGE SCALE GENOMIC DNA]</scope>
    <source>
        <strain evidence="3 4">PAMC 28131</strain>
    </source>
</reference>
<dbReference type="Pfam" id="PF02333">
    <property type="entry name" value="Phytase"/>
    <property type="match status" value="1"/>
</dbReference>
<name>A0A501XGS7_9SPHN</name>
<feature type="domain" description="BPP" evidence="2">
    <location>
        <begin position="27"/>
        <end position="363"/>
    </location>
</feature>
<dbReference type="SUPFAM" id="SSF50956">
    <property type="entry name" value="Thermostable phytase (3-phytase)"/>
    <property type="match status" value="1"/>
</dbReference>
<gene>
    <name evidence="3" type="ORF">FJQ54_13010</name>
</gene>
<feature type="chain" id="PRO_5021265486" evidence="1">
    <location>
        <begin position="20"/>
        <end position="366"/>
    </location>
</feature>
<evidence type="ECO:0000313" key="3">
    <source>
        <dbReference type="EMBL" id="TPE59841.1"/>
    </source>
</evidence>
<protein>
    <submittedName>
        <fullName evidence="3">Phytase</fullName>
    </submittedName>
</protein>
<dbReference type="EMBL" id="VFSU01000029">
    <property type="protein sequence ID" value="TPE59841.1"/>
    <property type="molecule type" value="Genomic_DNA"/>
</dbReference>
<dbReference type="AlphaFoldDB" id="A0A501XGS7"/>
<dbReference type="RefSeq" id="WP_140928850.1">
    <property type="nucleotide sequence ID" value="NZ_VFSU01000029.1"/>
</dbReference>
<dbReference type="Gene3D" id="2.120.10.30">
    <property type="entry name" value="TolB, C-terminal domain"/>
    <property type="match status" value="1"/>
</dbReference>
<accession>A0A501XGS7</accession>
<dbReference type="GO" id="GO:0016158">
    <property type="term" value="F:inositol hexakisphosphate 3-phosphatase activity"/>
    <property type="evidence" value="ECO:0007669"/>
    <property type="project" value="InterPro"/>
</dbReference>
<dbReference type="InterPro" id="IPR003431">
    <property type="entry name" value="B-propeller_Phytase"/>
</dbReference>
<keyword evidence="1" id="KW-0732">Signal</keyword>
<dbReference type="PROSITE" id="PS51257">
    <property type="entry name" value="PROKAR_LIPOPROTEIN"/>
    <property type="match status" value="1"/>
</dbReference>
<sequence length="366" mass="38576">MRFAPLAPVALLGSAALLAACNKPASAPAPEAEIVTVSVPAAAETIVTDNPTVDADDPVLWRDSADPSRALWIGTDKSKGLYVHDLAGKQLQFFPEGPMNNVDQRAFTAGGRPQVLVTAADRGLYGVRAWLLDPATLKLTSWGHMPTEAAFGEPYGFCMGQFGGKTFAIPNTKAGAVHAYAVSEGKDGKPAMTLAHQWKLSSQTEGCVVNDATGDLYVGEEDVGIWRMSLADPKAAPVKIAAVDGKKLVADVEGLTLMRDGGRTFLIASSQGDSAYAVWELKGGDYQWVGRFRVAGGKIDPATETDGIDAWSGPIAGYPEGAIAMHDTCDGDGPNDPPAAVCTSDTKQQNYKLVDWRTVKAALGIK</sequence>
<dbReference type="PROSITE" id="PS51662">
    <property type="entry name" value="BP_PHYTASE"/>
    <property type="match status" value="1"/>
</dbReference>
<evidence type="ECO:0000259" key="2">
    <source>
        <dbReference type="PROSITE" id="PS51662"/>
    </source>
</evidence>
<dbReference type="OrthoDB" id="8696437at2"/>
<proteinExistence type="predicted"/>
<keyword evidence="4" id="KW-1185">Reference proteome</keyword>
<dbReference type="Proteomes" id="UP000319897">
    <property type="component" value="Unassembled WGS sequence"/>
</dbReference>
<evidence type="ECO:0000256" key="1">
    <source>
        <dbReference type="SAM" id="SignalP"/>
    </source>
</evidence>
<comment type="caution">
    <text evidence="3">The sequence shown here is derived from an EMBL/GenBank/DDBJ whole genome shotgun (WGS) entry which is preliminary data.</text>
</comment>
<organism evidence="3 4">
    <name type="scientific">Sandaracinobacter neustonicus</name>
    <dbReference type="NCBI Taxonomy" id="1715348"/>
    <lineage>
        <taxon>Bacteria</taxon>
        <taxon>Pseudomonadati</taxon>
        <taxon>Pseudomonadota</taxon>
        <taxon>Alphaproteobacteria</taxon>
        <taxon>Sphingomonadales</taxon>
        <taxon>Sphingosinicellaceae</taxon>
        <taxon>Sandaracinobacter</taxon>
    </lineage>
</organism>
<feature type="signal peptide" evidence="1">
    <location>
        <begin position="1"/>
        <end position="19"/>
    </location>
</feature>